<dbReference type="AlphaFoldDB" id="D3SNV6"/>
<dbReference type="SUPFAM" id="SSF53098">
    <property type="entry name" value="Ribonuclease H-like"/>
    <property type="match status" value="1"/>
</dbReference>
<dbReference type="Pfam" id="PF00929">
    <property type="entry name" value="RNase_T"/>
    <property type="match status" value="1"/>
</dbReference>
<dbReference type="InterPro" id="IPR013520">
    <property type="entry name" value="Ribonucl_H"/>
</dbReference>
<dbReference type="STRING" id="638303.Thal_0208"/>
<dbReference type="RefSeq" id="WP_012991250.1">
    <property type="nucleotide sequence ID" value="NC_013894.1"/>
</dbReference>
<feature type="domain" description="Exonuclease" evidence="1">
    <location>
        <begin position="37"/>
        <end position="199"/>
    </location>
</feature>
<dbReference type="KEGG" id="tal:Thal_0208"/>
<name>D3SNV6_THEAH</name>
<keyword evidence="2" id="KW-0378">Hydrolase</keyword>
<evidence type="ECO:0000259" key="1">
    <source>
        <dbReference type="SMART" id="SM00479"/>
    </source>
</evidence>
<reference evidence="3" key="1">
    <citation type="journal article" date="2010" name="Stand. Genomic Sci.">
        <title>Complete genome sequence of Thermocrinis albus type strain (HI 11/12T).</title>
        <authorList>
            <person name="Wirth R."/>
            <person name="Sikorski J."/>
            <person name="Brambilla E."/>
            <person name="Misra M."/>
            <person name="Lapidus A."/>
            <person name="Copeland A."/>
            <person name="Nolan M."/>
            <person name="Lucas S."/>
            <person name="Chen F."/>
            <person name="Tice H."/>
            <person name="Cheng J.F."/>
            <person name="Han C."/>
            <person name="Detter J.C."/>
            <person name="Tapia R."/>
            <person name="Bruce D."/>
            <person name="Goodwin L."/>
            <person name="Pitluck S."/>
            <person name="Pati A."/>
            <person name="Anderson I."/>
            <person name="Ivanova N."/>
            <person name="Mavromatis K."/>
            <person name="Mikhailova N."/>
            <person name="Chen A."/>
            <person name="Palaniappan K."/>
            <person name="Bilek Y."/>
            <person name="Hader T."/>
            <person name="Land M."/>
            <person name="Hauser L."/>
            <person name="Chang Y.J."/>
            <person name="Jeffries C.D."/>
            <person name="Tindall B.J."/>
            <person name="Rohde M."/>
            <person name="Goker M."/>
            <person name="Bristow J."/>
            <person name="Eisen J.A."/>
            <person name="Markowitz V."/>
            <person name="Hugenholtz P."/>
            <person name="Kyrpides N.C."/>
            <person name="Klenk H.P."/>
        </authorList>
    </citation>
    <scope>NUCLEOTIDE SEQUENCE [LARGE SCALE GENOMIC DNA]</scope>
    <source>
        <strain evidence="3">DSM 14484 / JCM 11386 / HI 11/12</strain>
    </source>
</reference>
<dbReference type="EMBL" id="CP001931">
    <property type="protein sequence ID" value="ADC88843.1"/>
    <property type="molecule type" value="Genomic_DNA"/>
</dbReference>
<evidence type="ECO:0000313" key="2">
    <source>
        <dbReference type="EMBL" id="ADC88843.1"/>
    </source>
</evidence>
<sequence length="208" mass="23633">MLYEKKMKRGILKFLLGDRFYDVNWDVDRNRRVEDTVFVVLDTETSDIKGTNLLSVGALKVVNLTLDLSTAFHVTVKSTPTDHTGIKVHGITPHDIRQGMKEEEVCDLFLAYAKGSVLVGYFLDLDIRAINRALRRHKKPPFCPPSLDLLDLLPPSKKNIPLEELLLHYGLPVTQRHSAIEDAYMTALLFLVLMTKHRGKRLSQLPVS</sequence>
<dbReference type="PANTHER" id="PTHR30231">
    <property type="entry name" value="DNA POLYMERASE III SUBUNIT EPSILON"/>
    <property type="match status" value="1"/>
</dbReference>
<dbReference type="InterPro" id="IPR012337">
    <property type="entry name" value="RNaseH-like_sf"/>
</dbReference>
<keyword evidence="3" id="KW-1185">Reference proteome</keyword>
<dbReference type="GO" id="GO:0003676">
    <property type="term" value="F:nucleic acid binding"/>
    <property type="evidence" value="ECO:0007669"/>
    <property type="project" value="InterPro"/>
</dbReference>
<dbReference type="GO" id="GO:0005829">
    <property type="term" value="C:cytosol"/>
    <property type="evidence" value="ECO:0007669"/>
    <property type="project" value="TreeGrafter"/>
</dbReference>
<evidence type="ECO:0000313" key="3">
    <source>
        <dbReference type="Proteomes" id="UP000002043"/>
    </source>
</evidence>
<dbReference type="Proteomes" id="UP000002043">
    <property type="component" value="Chromosome"/>
</dbReference>
<gene>
    <name evidence="2" type="ordered locus">Thal_0208</name>
</gene>
<dbReference type="eggNOG" id="COG0847">
    <property type="taxonomic scope" value="Bacteria"/>
</dbReference>
<organism evidence="2 3">
    <name type="scientific">Thermocrinis albus (strain DSM 14484 / JCM 11386 / HI 11/12)</name>
    <dbReference type="NCBI Taxonomy" id="638303"/>
    <lineage>
        <taxon>Bacteria</taxon>
        <taxon>Pseudomonadati</taxon>
        <taxon>Aquificota</taxon>
        <taxon>Aquificia</taxon>
        <taxon>Aquificales</taxon>
        <taxon>Aquificaceae</taxon>
        <taxon>Thermocrinis</taxon>
    </lineage>
</organism>
<dbReference type="PANTHER" id="PTHR30231:SF41">
    <property type="entry name" value="DNA POLYMERASE III SUBUNIT EPSILON"/>
    <property type="match status" value="1"/>
</dbReference>
<dbReference type="OrthoDB" id="9776650at2"/>
<proteinExistence type="predicted"/>
<dbReference type="GO" id="GO:0008408">
    <property type="term" value="F:3'-5' exonuclease activity"/>
    <property type="evidence" value="ECO:0007669"/>
    <property type="project" value="TreeGrafter"/>
</dbReference>
<keyword evidence="2" id="KW-0540">Nuclease</keyword>
<dbReference type="Gene3D" id="3.30.420.10">
    <property type="entry name" value="Ribonuclease H-like superfamily/Ribonuclease H"/>
    <property type="match status" value="1"/>
</dbReference>
<protein>
    <submittedName>
        <fullName evidence="2">Exonuclease RNase T and DNA polymerase III</fullName>
    </submittedName>
</protein>
<dbReference type="HOGENOM" id="CLU_047806_10_0_0"/>
<accession>D3SNV6</accession>
<dbReference type="InterPro" id="IPR036397">
    <property type="entry name" value="RNaseH_sf"/>
</dbReference>
<dbReference type="GO" id="GO:0045004">
    <property type="term" value="P:DNA replication proofreading"/>
    <property type="evidence" value="ECO:0007669"/>
    <property type="project" value="TreeGrafter"/>
</dbReference>
<dbReference type="SMART" id="SM00479">
    <property type="entry name" value="EXOIII"/>
    <property type="match status" value="1"/>
</dbReference>
<dbReference type="CDD" id="cd06127">
    <property type="entry name" value="DEDDh"/>
    <property type="match status" value="1"/>
</dbReference>
<keyword evidence="2" id="KW-0269">Exonuclease</keyword>